<keyword evidence="3" id="KW-1185">Reference proteome</keyword>
<organism evidence="2 3">
    <name type="scientific">Ranatra chinensis</name>
    <dbReference type="NCBI Taxonomy" id="642074"/>
    <lineage>
        <taxon>Eukaryota</taxon>
        <taxon>Metazoa</taxon>
        <taxon>Ecdysozoa</taxon>
        <taxon>Arthropoda</taxon>
        <taxon>Hexapoda</taxon>
        <taxon>Insecta</taxon>
        <taxon>Pterygota</taxon>
        <taxon>Neoptera</taxon>
        <taxon>Paraneoptera</taxon>
        <taxon>Hemiptera</taxon>
        <taxon>Heteroptera</taxon>
        <taxon>Panheteroptera</taxon>
        <taxon>Nepomorpha</taxon>
        <taxon>Nepidae</taxon>
        <taxon>Ranatrinae</taxon>
        <taxon>Ranatra</taxon>
    </lineage>
</organism>
<protein>
    <submittedName>
        <fullName evidence="2">Uncharacterized protein</fullName>
    </submittedName>
</protein>
<sequence length="173" mass="18756">MASKRRNIFQKYKTQETTKFATPPTLAYSNSWVGIDMVLGCRGCGVLGGTGVAQEWRGEGGGVGRMGGVRRLEEPRGWGWARRGEEPRGWWWGAEPRGWGGGTPRVEGAATPAGGPARRQSRARSRSSSGASTNRRSSRGKRADAGSAPEDTSGRPNSDRNHPKLLRFYPQGN</sequence>
<accession>A0ABD0XW96</accession>
<feature type="compositionally biased region" description="Low complexity" evidence="1">
    <location>
        <begin position="108"/>
        <end position="118"/>
    </location>
</feature>
<dbReference type="EMBL" id="JBFDAA010000020">
    <property type="protein sequence ID" value="KAL1115122.1"/>
    <property type="molecule type" value="Genomic_DNA"/>
</dbReference>
<feature type="compositionally biased region" description="Low complexity" evidence="1">
    <location>
        <begin position="126"/>
        <end position="135"/>
    </location>
</feature>
<gene>
    <name evidence="2" type="ORF">AAG570_007153</name>
</gene>
<evidence type="ECO:0000313" key="3">
    <source>
        <dbReference type="Proteomes" id="UP001558652"/>
    </source>
</evidence>
<name>A0ABD0XW96_9HEMI</name>
<dbReference type="AlphaFoldDB" id="A0ABD0XW96"/>
<evidence type="ECO:0000313" key="2">
    <source>
        <dbReference type="EMBL" id="KAL1115122.1"/>
    </source>
</evidence>
<proteinExistence type="predicted"/>
<comment type="caution">
    <text evidence="2">The sequence shown here is derived from an EMBL/GenBank/DDBJ whole genome shotgun (WGS) entry which is preliminary data.</text>
</comment>
<dbReference type="Proteomes" id="UP001558652">
    <property type="component" value="Unassembled WGS sequence"/>
</dbReference>
<feature type="region of interest" description="Disordered" evidence="1">
    <location>
        <begin position="91"/>
        <end position="173"/>
    </location>
</feature>
<reference evidence="2 3" key="1">
    <citation type="submission" date="2024-07" db="EMBL/GenBank/DDBJ databases">
        <title>Chromosome-level genome assembly of the water stick insect Ranatra chinensis (Heteroptera: Nepidae).</title>
        <authorList>
            <person name="Liu X."/>
        </authorList>
    </citation>
    <scope>NUCLEOTIDE SEQUENCE [LARGE SCALE GENOMIC DNA]</scope>
    <source>
        <strain evidence="2">Cailab_2021Rc</strain>
        <tissue evidence="2">Muscle</tissue>
    </source>
</reference>
<evidence type="ECO:0000256" key="1">
    <source>
        <dbReference type="SAM" id="MobiDB-lite"/>
    </source>
</evidence>